<organism evidence="1 2">
    <name type="scientific">Acinetobacter haemolyticus</name>
    <dbReference type="NCBI Taxonomy" id="29430"/>
    <lineage>
        <taxon>Bacteria</taxon>
        <taxon>Pseudomonadati</taxon>
        <taxon>Pseudomonadota</taxon>
        <taxon>Gammaproteobacteria</taxon>
        <taxon>Moraxellales</taxon>
        <taxon>Moraxellaceae</taxon>
        <taxon>Acinetobacter</taxon>
    </lineage>
</organism>
<comment type="caution">
    <text evidence="1">The sequence shown here is derived from an EMBL/GenBank/DDBJ whole genome shotgun (WGS) entry which is preliminary data.</text>
</comment>
<accession>A0AAW4J6M1</accession>
<evidence type="ECO:0008006" key="3">
    <source>
        <dbReference type="Google" id="ProtNLM"/>
    </source>
</evidence>
<sequence length="323" mass="36904">MSDFLYNRGFTHDKEYNSVYVDCDHFSPGYLTALAAYLKMYNVLEKNFDTCTDVMSYLRTLGFHKQLWQMEDGINRVNCGKTYSPLTPLKHPSQVDLANTTINNCLRELVGHERSEGIAGLSRVVGELHDNVWSHGKSTGFSMAQRTKVPNTKGLDHYIEFALADSGLGFLEELSRVKIQINNHKDAIDWCITEGNSSKLKKDEEGWTQRLREDHLGPDPMNGFGGEVPENNHQGLGLAHLIRLVRDYKGELQLCTGDILFKIDPNGERTYEKLKIEWKGVGISCRFKMSELKKSIKKNTLEEFSRKHIIMERLRGDKNDQSI</sequence>
<dbReference type="AlphaFoldDB" id="A0AAW4J6M1"/>
<dbReference type="RefSeq" id="WP_208464509.1">
    <property type="nucleotide sequence ID" value="NZ_JAGFOT010000011.1"/>
</dbReference>
<name>A0AAW4J6M1_ACIHA</name>
<evidence type="ECO:0000313" key="2">
    <source>
        <dbReference type="Proteomes" id="UP000670925"/>
    </source>
</evidence>
<proteinExistence type="predicted"/>
<evidence type="ECO:0000313" key="1">
    <source>
        <dbReference type="EMBL" id="MBO3658700.1"/>
    </source>
</evidence>
<gene>
    <name evidence="1" type="ORF">J5N55_11515</name>
</gene>
<protein>
    <recommendedName>
        <fullName evidence="3">ATP-binding protein</fullName>
    </recommendedName>
</protein>
<dbReference type="Proteomes" id="UP000670925">
    <property type="component" value="Unassembled WGS sequence"/>
</dbReference>
<dbReference type="EMBL" id="JAGFOT010000011">
    <property type="protein sequence ID" value="MBO3658700.1"/>
    <property type="molecule type" value="Genomic_DNA"/>
</dbReference>
<reference evidence="1" key="1">
    <citation type="submission" date="2021-03" db="EMBL/GenBank/DDBJ databases">
        <title>Acinetobacter spp. whole-genome sequenced from Terengganu.</title>
        <authorList>
            <person name="Mohd Rani F."/>
        </authorList>
    </citation>
    <scope>NUCLEOTIDE SEQUENCE</scope>
    <source>
        <strain evidence="1">AC1502</strain>
    </source>
</reference>